<comment type="similarity">
    <text evidence="2">Belongs to the REXO1/REXO3 family.</text>
</comment>
<feature type="domain" description="Exonuclease" evidence="8">
    <location>
        <begin position="519"/>
        <end position="680"/>
    </location>
</feature>
<dbReference type="InterPro" id="IPR036397">
    <property type="entry name" value="RNaseH_sf"/>
</dbReference>
<evidence type="ECO:0000313" key="9">
    <source>
        <dbReference type="EMBL" id="TDH69993.1"/>
    </source>
</evidence>
<comment type="caution">
    <text evidence="9">The sequence shown here is derived from an EMBL/GenBank/DDBJ whole genome shotgun (WGS) entry which is preliminary data.</text>
</comment>
<feature type="region of interest" description="Disordered" evidence="7">
    <location>
        <begin position="82"/>
        <end position="112"/>
    </location>
</feature>
<dbReference type="Proteomes" id="UP000294530">
    <property type="component" value="Unassembled WGS sequence"/>
</dbReference>
<accession>A0A976FNF3</accession>
<evidence type="ECO:0000256" key="7">
    <source>
        <dbReference type="SAM" id="MobiDB-lite"/>
    </source>
</evidence>
<dbReference type="InterPro" id="IPR012337">
    <property type="entry name" value="RNaseH-like_sf"/>
</dbReference>
<dbReference type="KEGG" id="blac:94344643"/>
<keyword evidence="6" id="KW-0539">Nucleus</keyword>
<dbReference type="Gene3D" id="3.30.420.10">
    <property type="entry name" value="Ribonuclease H-like superfamily/Ribonuclease H"/>
    <property type="match status" value="1"/>
</dbReference>
<keyword evidence="3" id="KW-0540">Nuclease</keyword>
<keyword evidence="5" id="KW-0269">Exonuclease</keyword>
<evidence type="ECO:0000259" key="8">
    <source>
        <dbReference type="SMART" id="SM00479"/>
    </source>
</evidence>
<proteinExistence type="inferred from homology"/>
<keyword evidence="4" id="KW-0378">Hydrolase</keyword>
<evidence type="ECO:0000313" key="10">
    <source>
        <dbReference type="Proteomes" id="UP000294530"/>
    </source>
</evidence>
<dbReference type="FunFam" id="3.30.420.10:FF:000031">
    <property type="entry name" value="RNA exonuclease 1"/>
    <property type="match status" value="1"/>
</dbReference>
<feature type="compositionally biased region" description="Polar residues" evidence="7">
    <location>
        <begin position="52"/>
        <end position="61"/>
    </location>
</feature>
<protein>
    <recommendedName>
        <fullName evidence="8">Exonuclease domain-containing protein</fullName>
    </recommendedName>
</protein>
<evidence type="ECO:0000256" key="3">
    <source>
        <dbReference type="ARBA" id="ARBA00022722"/>
    </source>
</evidence>
<dbReference type="InterPro" id="IPR034922">
    <property type="entry name" value="REX1-like_exo"/>
</dbReference>
<evidence type="ECO:0000256" key="4">
    <source>
        <dbReference type="ARBA" id="ARBA00022801"/>
    </source>
</evidence>
<dbReference type="PANTHER" id="PTHR12801">
    <property type="entry name" value="RNA EXONUCLEASE REXO1 / RECO3 FAMILY MEMBER-RELATED"/>
    <property type="match status" value="1"/>
</dbReference>
<name>A0A976FNF3_BRELC</name>
<dbReference type="OrthoDB" id="206335at2759"/>
<keyword evidence="10" id="KW-1185">Reference proteome</keyword>
<dbReference type="GO" id="GO:0010629">
    <property type="term" value="P:negative regulation of gene expression"/>
    <property type="evidence" value="ECO:0007669"/>
    <property type="project" value="UniProtKB-ARBA"/>
</dbReference>
<dbReference type="SMART" id="SM00479">
    <property type="entry name" value="EXOIII"/>
    <property type="match status" value="1"/>
</dbReference>
<evidence type="ECO:0000256" key="2">
    <source>
        <dbReference type="ARBA" id="ARBA00006357"/>
    </source>
</evidence>
<feature type="compositionally biased region" description="Polar residues" evidence="7">
    <location>
        <begin position="82"/>
        <end position="94"/>
    </location>
</feature>
<dbReference type="SUPFAM" id="SSF53098">
    <property type="entry name" value="Ribonuclease H-like"/>
    <property type="match status" value="1"/>
</dbReference>
<organism evidence="9 10">
    <name type="scientific">Bremia lactucae</name>
    <name type="common">Lettuce downy mildew</name>
    <dbReference type="NCBI Taxonomy" id="4779"/>
    <lineage>
        <taxon>Eukaryota</taxon>
        <taxon>Sar</taxon>
        <taxon>Stramenopiles</taxon>
        <taxon>Oomycota</taxon>
        <taxon>Peronosporomycetes</taxon>
        <taxon>Peronosporales</taxon>
        <taxon>Peronosporaceae</taxon>
        <taxon>Bremia</taxon>
    </lineage>
</organism>
<evidence type="ECO:0000256" key="1">
    <source>
        <dbReference type="ARBA" id="ARBA00004123"/>
    </source>
</evidence>
<evidence type="ECO:0000256" key="6">
    <source>
        <dbReference type="ARBA" id="ARBA00023242"/>
    </source>
</evidence>
<dbReference type="RefSeq" id="XP_067819492.1">
    <property type="nucleotide sequence ID" value="XM_067958972.1"/>
</dbReference>
<comment type="subcellular location">
    <subcellularLocation>
        <location evidence="1">Nucleus</location>
    </subcellularLocation>
</comment>
<dbReference type="EMBL" id="SHOA02000019">
    <property type="protein sequence ID" value="TDH69993.1"/>
    <property type="molecule type" value="Genomic_DNA"/>
</dbReference>
<gene>
    <name evidence="9" type="ORF">CCR75_000866</name>
</gene>
<dbReference type="CDD" id="cd06145">
    <property type="entry name" value="REX1_like"/>
    <property type="match status" value="1"/>
</dbReference>
<dbReference type="GO" id="GO:0005634">
    <property type="term" value="C:nucleus"/>
    <property type="evidence" value="ECO:0007669"/>
    <property type="project" value="UniProtKB-SubCell"/>
</dbReference>
<dbReference type="AlphaFoldDB" id="A0A976FNF3"/>
<dbReference type="InterPro" id="IPR047021">
    <property type="entry name" value="REXO1/3/4-like"/>
</dbReference>
<feature type="compositionally biased region" description="Basic and acidic residues" evidence="7">
    <location>
        <begin position="100"/>
        <end position="112"/>
    </location>
</feature>
<evidence type="ECO:0000256" key="5">
    <source>
        <dbReference type="ARBA" id="ARBA00022839"/>
    </source>
</evidence>
<dbReference type="InterPro" id="IPR013520">
    <property type="entry name" value="Ribonucl_H"/>
</dbReference>
<reference evidence="9 10" key="1">
    <citation type="journal article" date="2021" name="Genome Biol.">
        <title>AFLAP: assembly-free linkage analysis pipeline using k-mers from genome sequencing data.</title>
        <authorList>
            <person name="Fletcher K."/>
            <person name="Zhang L."/>
            <person name="Gil J."/>
            <person name="Han R."/>
            <person name="Cavanaugh K."/>
            <person name="Michelmore R."/>
        </authorList>
    </citation>
    <scope>NUCLEOTIDE SEQUENCE [LARGE SCALE GENOMIC DNA]</scope>
    <source>
        <strain evidence="9 10">SF5</strain>
    </source>
</reference>
<sequence length="921" mass="104130">MGSEDECEDGEILQEGEAIAQVATLNQFAVSVALSTLNVPRTHQGIGHPSKSVGSLTPTRQTPRKRTHMALDHAATLKTASSIYDTRVPLSQRQRTTNHHNTDRRRDDAGYEPLDDRMYAENMIIKHPRQQPSSNVLLDFAMWMSAVRSRTRLNLDDVQTLVLNVLRGDKLNEDGLVSPFLLPYLFPGAPLPTKVCIIMLKNMHPSVVQKFRPTLRFFDQCSSMPVVVAKAELTQIRRSEAPIAELMYRFTKPRVDLTILSTEELFFAHELTFVMKHSAGFTDEVVLTPAGTFTRQSQPLGGTWKLDGDLLHLEWRQRTTKVALKETVNDLDSVPEEVENDVYTLDVLVSQDGRMHDFRTESVTDETYARTVPEHLMKKRRQNDKPRSLWLTLVKAIAVDVPRSLDGTLIVQKQEAKEESVKLSKAKVVESNGTDAIETFKREAFEYYLLSLDELKQHGFPLDTQEEQRKLLIATEGNTRDHYVATKPRPMPRNKAWTDKDEMTVELCTKSFETSSQDLIYALDCEMCETDIGMELTRVTLVDIKGNVVYDQLVKPQSTIINYHTEFSGISKKSLQHTKCILADVQRELTTRFLFQDTILVGHSLTSDLRALRLVHGTIVDTAILYPHERGFPFRTSLKYLTKTYVKKDIQMASQTGHDSAEDAIASLDLLLLKVREGPWYGIPESDTCSRAFDSIVDKVAALGKTMTMLRLQTEEDCERMTAKSAKRKPWDIFASGDHKDDLQSPFRHAQALKASAEADSPLVSSSSSAASALLDVKSCVSFDTLKSSLLATLGDESNDKTRSSDLYWIEIEPPRASTALRNDFVKNHEVWMAEQQSYCEQVDMFLQQVCEDVLPKGILVLALPQGDLSLLRYLKALRMRTKWRDANMSTDNMAIEELHAAVNDAFQGAMDSCLFLRQKR</sequence>
<dbReference type="GO" id="GO:0004527">
    <property type="term" value="F:exonuclease activity"/>
    <property type="evidence" value="ECO:0007669"/>
    <property type="project" value="UniProtKB-KW"/>
</dbReference>
<dbReference type="PANTHER" id="PTHR12801:SF115">
    <property type="entry name" value="FI18136P1-RELATED"/>
    <property type="match status" value="1"/>
</dbReference>
<dbReference type="GO" id="GO:0003676">
    <property type="term" value="F:nucleic acid binding"/>
    <property type="evidence" value="ECO:0007669"/>
    <property type="project" value="InterPro"/>
</dbReference>
<dbReference type="GeneID" id="94344643"/>
<feature type="region of interest" description="Disordered" evidence="7">
    <location>
        <begin position="43"/>
        <end position="68"/>
    </location>
</feature>